<dbReference type="InterPro" id="IPR002068">
    <property type="entry name" value="A-crystallin/Hsp20_dom"/>
</dbReference>
<dbReference type="RefSeq" id="WP_026638661.1">
    <property type="nucleotide sequence ID" value="NZ_NEVI01000017.1"/>
</dbReference>
<evidence type="ECO:0000259" key="3">
    <source>
        <dbReference type="PROSITE" id="PS01031"/>
    </source>
</evidence>
<feature type="domain" description="SHSP" evidence="3">
    <location>
        <begin position="34"/>
        <end position="135"/>
    </location>
</feature>
<evidence type="ECO:0000256" key="1">
    <source>
        <dbReference type="PROSITE-ProRule" id="PRU00285"/>
    </source>
</evidence>
<accession>A0A261R0M7</accession>
<dbReference type="InterPro" id="IPR008978">
    <property type="entry name" value="HSP20-like_chaperone"/>
</dbReference>
<comment type="similarity">
    <text evidence="1 2">Belongs to the small heat shock protein (HSP20) family.</text>
</comment>
<dbReference type="PROSITE" id="PS01031">
    <property type="entry name" value="SHSP"/>
    <property type="match status" value="1"/>
</dbReference>
<dbReference type="Gene3D" id="2.60.40.790">
    <property type="match status" value="1"/>
</dbReference>
<dbReference type="AlphaFoldDB" id="A0A261R0M7"/>
<comment type="caution">
    <text evidence="4">The sequence shown here is derived from an EMBL/GenBank/DDBJ whole genome shotgun (WGS) entry which is preliminary data.</text>
</comment>
<dbReference type="Proteomes" id="UP000216947">
    <property type="component" value="Unassembled WGS sequence"/>
</dbReference>
<name>A0A261R0M7_9BORD</name>
<dbReference type="SUPFAM" id="SSF49764">
    <property type="entry name" value="HSP20-like chaperones"/>
    <property type="match status" value="1"/>
</dbReference>
<proteinExistence type="inferred from homology"/>
<reference evidence="5" key="1">
    <citation type="submission" date="2017-05" db="EMBL/GenBank/DDBJ databases">
        <title>Complete and WGS of Bordetella genogroups.</title>
        <authorList>
            <person name="Spilker T."/>
            <person name="Lipuma J."/>
        </authorList>
    </citation>
    <scope>NUCLEOTIDE SEQUENCE [LARGE SCALE GENOMIC DNA]</scope>
    <source>
        <strain evidence="5">AU18089</strain>
    </source>
</reference>
<gene>
    <name evidence="4" type="ORF">CAL19_14230</name>
</gene>
<organism evidence="4 5">
    <name type="scientific">Bordetella genomosp. 7</name>
    <dbReference type="NCBI Taxonomy" id="1416805"/>
    <lineage>
        <taxon>Bacteria</taxon>
        <taxon>Pseudomonadati</taxon>
        <taxon>Pseudomonadota</taxon>
        <taxon>Betaproteobacteria</taxon>
        <taxon>Burkholderiales</taxon>
        <taxon>Alcaligenaceae</taxon>
        <taxon>Bordetella</taxon>
    </lineage>
</organism>
<dbReference type="OrthoDB" id="5295562at2"/>
<evidence type="ECO:0000256" key="2">
    <source>
        <dbReference type="RuleBase" id="RU003616"/>
    </source>
</evidence>
<dbReference type="Pfam" id="PF00011">
    <property type="entry name" value="HSP20"/>
    <property type="match status" value="1"/>
</dbReference>
<dbReference type="EMBL" id="NEVK01000006">
    <property type="protein sequence ID" value="OZI18202.1"/>
    <property type="molecule type" value="Genomic_DNA"/>
</dbReference>
<evidence type="ECO:0000313" key="5">
    <source>
        <dbReference type="Proteomes" id="UP000216947"/>
    </source>
</evidence>
<evidence type="ECO:0000313" key="4">
    <source>
        <dbReference type="EMBL" id="OZI18202.1"/>
    </source>
</evidence>
<dbReference type="CDD" id="cd06464">
    <property type="entry name" value="ACD_sHsps-like"/>
    <property type="match status" value="1"/>
</dbReference>
<protein>
    <submittedName>
        <fullName evidence="4">Heat-shock protein Hsp20</fullName>
    </submittedName>
</protein>
<keyword evidence="5" id="KW-1185">Reference proteome</keyword>
<sequence>MRSRDFSSWIWGDALALLEHAERLKRQVLRAGSGDAPHWEPPVDVIETATSVLVYVALPGVPADTLVVAFDPGGITVAGVRPMPCAANARIHRFEIPYGRFRRRIALPLHALEPASSEFVDGCLVLTLHKLREAP</sequence>